<evidence type="ECO:0000259" key="4">
    <source>
        <dbReference type="SMART" id="SM00967"/>
    </source>
</evidence>
<dbReference type="EMBL" id="UHJL01000001">
    <property type="protein sequence ID" value="SUQ18819.1"/>
    <property type="molecule type" value="Genomic_DNA"/>
</dbReference>
<accession>A0A380RU48</accession>
<dbReference type="GO" id="GO:0003723">
    <property type="term" value="F:RNA binding"/>
    <property type="evidence" value="ECO:0007669"/>
    <property type="project" value="InterPro"/>
</dbReference>
<dbReference type="SMART" id="SM00967">
    <property type="entry name" value="SpoU_sub_bind"/>
    <property type="match status" value="1"/>
</dbReference>
<feature type="compositionally biased region" description="Basic and acidic residues" evidence="3">
    <location>
        <begin position="27"/>
        <end position="49"/>
    </location>
</feature>
<dbReference type="Gene3D" id="3.30.1330.30">
    <property type="match status" value="1"/>
</dbReference>
<dbReference type="RefSeq" id="WP_088660429.1">
    <property type="nucleotide sequence ID" value="NZ_UHJL01000001.1"/>
</dbReference>
<dbReference type="SUPFAM" id="SSF75217">
    <property type="entry name" value="alpha/beta knot"/>
    <property type="match status" value="1"/>
</dbReference>
<evidence type="ECO:0000256" key="1">
    <source>
        <dbReference type="ARBA" id="ARBA00022603"/>
    </source>
</evidence>
<name>A0A380RU48_FIBSU</name>
<dbReference type="Proteomes" id="UP000255423">
    <property type="component" value="Unassembled WGS sequence"/>
</dbReference>
<dbReference type="InterPro" id="IPR029064">
    <property type="entry name" value="Ribosomal_eL30-like_sf"/>
</dbReference>
<dbReference type="Gene3D" id="3.40.1280.10">
    <property type="match status" value="1"/>
</dbReference>
<dbReference type="PANTHER" id="PTHR46429">
    <property type="entry name" value="23S RRNA (GUANOSINE-2'-O-)-METHYLTRANSFERASE RLMB"/>
    <property type="match status" value="1"/>
</dbReference>
<dbReference type="InterPro" id="IPR001537">
    <property type="entry name" value="SpoU_MeTrfase"/>
</dbReference>
<dbReference type="InterPro" id="IPR029028">
    <property type="entry name" value="Alpha/beta_knot_MTases"/>
</dbReference>
<dbReference type="GO" id="GO:0006396">
    <property type="term" value="P:RNA processing"/>
    <property type="evidence" value="ECO:0007669"/>
    <property type="project" value="InterPro"/>
</dbReference>
<evidence type="ECO:0000313" key="5">
    <source>
        <dbReference type="EMBL" id="SUQ18819.1"/>
    </source>
</evidence>
<dbReference type="CDD" id="cd18103">
    <property type="entry name" value="SpoU-like_RlmB"/>
    <property type="match status" value="1"/>
</dbReference>
<reference evidence="5 6" key="1">
    <citation type="submission" date="2017-08" db="EMBL/GenBank/DDBJ databases">
        <authorList>
            <person name="de Groot N.N."/>
        </authorList>
    </citation>
    <scope>NUCLEOTIDE SEQUENCE [LARGE SCALE GENOMIC DNA]</scope>
    <source>
        <strain evidence="5 6">HM2</strain>
    </source>
</reference>
<dbReference type="InterPro" id="IPR004441">
    <property type="entry name" value="rRNA_MeTrfase_TrmH"/>
</dbReference>
<dbReference type="GO" id="GO:0005829">
    <property type="term" value="C:cytosol"/>
    <property type="evidence" value="ECO:0007669"/>
    <property type="project" value="TreeGrafter"/>
</dbReference>
<feature type="region of interest" description="Disordered" evidence="3">
    <location>
        <begin position="1"/>
        <end position="96"/>
    </location>
</feature>
<feature type="domain" description="RNA 2-O ribose methyltransferase substrate binding" evidence="4">
    <location>
        <begin position="121"/>
        <end position="195"/>
    </location>
</feature>
<proteinExistence type="predicted"/>
<sequence>MSFNNDDSRRGFGNDRKRHFGRTARPTFDEAKFNREHPDEPERAPERRGGIGSQAHLRRDRDDFANRPSRFDSDRPSFGDRPKRFEGERNFGERREFDKSRANQENFVPAVGDADAAPQVAVGGIKEVEELLNKNPLQVHRVLFMHKSGNPKLYELQKLAKRAHVHVQQVDSKILDSYARPNHGVVALMNEKELLNWMDVREEFFKARDTGEKKLIAVATNIEDPRNLGACIRSSLALGVDILLLPAKGMCGITPSVARTSAGALEKLRICRPDNLEGAIGELKMAGYQILGLDADTETNLAGFDFADHVVLAVGGEDVGLPPFIKKQCDAVLRIPMKPEAHSYNASVALSLGLYEYARLRIKA</sequence>
<keyword evidence="1 5" id="KW-0489">Methyltransferase</keyword>
<protein>
    <submittedName>
        <fullName evidence="5">23S rRNA (Guanosine2251-2'-O)-methyltransferase</fullName>
    </submittedName>
</protein>
<gene>
    <name evidence="5" type="ORF">SAMN05661053_0039</name>
</gene>
<evidence type="ECO:0000256" key="2">
    <source>
        <dbReference type="ARBA" id="ARBA00022679"/>
    </source>
</evidence>
<dbReference type="InterPro" id="IPR013123">
    <property type="entry name" value="SpoU_subst-bd"/>
</dbReference>
<dbReference type="PANTHER" id="PTHR46429:SF2">
    <property type="entry name" value="TRNA_RRNA METHYLTRANSFERASE"/>
    <property type="match status" value="1"/>
</dbReference>
<organism evidence="5 6">
    <name type="scientific">Fibrobacter succinogenes</name>
    <name type="common">Bacteroides succinogenes</name>
    <dbReference type="NCBI Taxonomy" id="833"/>
    <lineage>
        <taxon>Bacteria</taxon>
        <taxon>Pseudomonadati</taxon>
        <taxon>Fibrobacterota</taxon>
        <taxon>Fibrobacteria</taxon>
        <taxon>Fibrobacterales</taxon>
        <taxon>Fibrobacteraceae</taxon>
        <taxon>Fibrobacter</taxon>
    </lineage>
</organism>
<dbReference type="SUPFAM" id="SSF55315">
    <property type="entry name" value="L30e-like"/>
    <property type="match status" value="1"/>
</dbReference>
<dbReference type="Pfam" id="PF00588">
    <property type="entry name" value="SpoU_methylase"/>
    <property type="match status" value="1"/>
</dbReference>
<evidence type="ECO:0000256" key="3">
    <source>
        <dbReference type="SAM" id="MobiDB-lite"/>
    </source>
</evidence>
<feature type="compositionally biased region" description="Basic and acidic residues" evidence="3">
    <location>
        <begin position="57"/>
        <end position="96"/>
    </location>
</feature>
<dbReference type="InterPro" id="IPR029026">
    <property type="entry name" value="tRNA_m1G_MTases_N"/>
</dbReference>
<feature type="compositionally biased region" description="Basic and acidic residues" evidence="3">
    <location>
        <begin position="1"/>
        <end position="15"/>
    </location>
</feature>
<dbReference type="AlphaFoldDB" id="A0A380RU48"/>
<dbReference type="GO" id="GO:0032259">
    <property type="term" value="P:methylation"/>
    <property type="evidence" value="ECO:0007669"/>
    <property type="project" value="UniProtKB-KW"/>
</dbReference>
<dbReference type="GO" id="GO:0008173">
    <property type="term" value="F:RNA methyltransferase activity"/>
    <property type="evidence" value="ECO:0007669"/>
    <property type="project" value="InterPro"/>
</dbReference>
<dbReference type="Pfam" id="PF08032">
    <property type="entry name" value="SpoU_sub_bind"/>
    <property type="match status" value="1"/>
</dbReference>
<keyword evidence="2 5" id="KW-0808">Transferase</keyword>
<evidence type="ECO:0000313" key="6">
    <source>
        <dbReference type="Proteomes" id="UP000255423"/>
    </source>
</evidence>